<reference evidence="1 2" key="1">
    <citation type="submission" date="2018-05" db="EMBL/GenBank/DDBJ databases">
        <title>Genomic Encyclopedia of Type Strains, Phase IV (KMG-V): Genome sequencing to study the core and pangenomes of soil and plant-associated prokaryotes.</title>
        <authorList>
            <person name="Whitman W."/>
        </authorList>
    </citation>
    <scope>NUCLEOTIDE SEQUENCE [LARGE SCALE GENOMIC DNA]</scope>
    <source>
        <strain evidence="1 2">SCZa-39</strain>
    </source>
</reference>
<comment type="caution">
    <text evidence="1">The sequence shown here is derived from an EMBL/GenBank/DDBJ whole genome shotgun (WGS) entry which is preliminary data.</text>
</comment>
<keyword evidence="2" id="KW-1185">Reference proteome</keyword>
<gene>
    <name evidence="1" type="ORF">C7402_10377</name>
</gene>
<dbReference type="EMBL" id="QEOB01000003">
    <property type="protein sequence ID" value="PVX85509.1"/>
    <property type="molecule type" value="Genomic_DNA"/>
</dbReference>
<protein>
    <recommendedName>
        <fullName evidence="3">Fis family transcriptional regulator</fullName>
    </recommendedName>
</protein>
<accession>A0ABX5KRU1</accession>
<organism evidence="1 2">
    <name type="scientific">Paraburkholderia unamae</name>
    <dbReference type="NCBI Taxonomy" id="219649"/>
    <lineage>
        <taxon>Bacteria</taxon>
        <taxon>Pseudomonadati</taxon>
        <taxon>Pseudomonadota</taxon>
        <taxon>Betaproteobacteria</taxon>
        <taxon>Burkholderiales</taxon>
        <taxon>Burkholderiaceae</taxon>
        <taxon>Paraburkholderia</taxon>
    </lineage>
</organism>
<sequence>MSSRNKPRSLRQPTSRALSKALLLPMSRSKAPSLALRTRIAHERRRNGEAGRALISHMSQIVFITGYITRTGFGRLDVDDIDRIERTLDEVLLKAGRTGEWRLPDSLIRELTTVVNEYDRQLATTRVEIVARASEHLERRMVQAARQPGGAMDGGPAHAGAA</sequence>
<dbReference type="Proteomes" id="UP000245712">
    <property type="component" value="Unassembled WGS sequence"/>
</dbReference>
<name>A0ABX5KRU1_9BURK</name>
<evidence type="ECO:0000313" key="2">
    <source>
        <dbReference type="Proteomes" id="UP000245712"/>
    </source>
</evidence>
<dbReference type="RefSeq" id="WP_116610107.1">
    <property type="nucleotide sequence ID" value="NZ_CAJZAT010000192.1"/>
</dbReference>
<evidence type="ECO:0000313" key="1">
    <source>
        <dbReference type="EMBL" id="PVX85509.1"/>
    </source>
</evidence>
<proteinExistence type="predicted"/>
<evidence type="ECO:0008006" key="3">
    <source>
        <dbReference type="Google" id="ProtNLM"/>
    </source>
</evidence>